<keyword evidence="4" id="KW-0808">Transferase</keyword>
<keyword evidence="8" id="KW-1185">Reference proteome</keyword>
<dbReference type="EMBL" id="GL349452">
    <property type="protein sequence ID" value="KNC48894.1"/>
    <property type="molecule type" value="Genomic_DNA"/>
</dbReference>
<accession>A0A0L0D972</accession>
<comment type="pathway">
    <text evidence="1">Nucleotide-sugar biosynthesis; UDP-N-acetyl-alpha-D-glucosamine biosynthesis; UDP-N-acetyl-alpha-D-glucosamine from N-acetyl-alpha-D-glucosamine 1-phosphate: step 1/1.</text>
</comment>
<dbReference type="OrthoDB" id="532420at2759"/>
<dbReference type="Pfam" id="PF01704">
    <property type="entry name" value="UDPGP"/>
    <property type="match status" value="1"/>
</dbReference>
<keyword evidence="5" id="KW-0548">Nucleotidyltransferase</keyword>
<dbReference type="GO" id="GO:0006048">
    <property type="term" value="P:UDP-N-acetylglucosamine biosynthetic process"/>
    <property type="evidence" value="ECO:0007669"/>
    <property type="project" value="TreeGrafter"/>
</dbReference>
<dbReference type="GeneID" id="25564174"/>
<dbReference type="OMA" id="YFQVDNP"/>
<protein>
    <recommendedName>
        <fullName evidence="3">UDP-N-acetylglucosamine diphosphorylase</fullName>
        <ecNumber evidence="3">2.7.7.23</ecNumber>
    </recommendedName>
</protein>
<comment type="catalytic activity">
    <reaction evidence="6">
        <text>N-acetyl-alpha-D-glucosamine 1-phosphate + UTP + H(+) = UDP-N-acetyl-alpha-D-glucosamine + diphosphate</text>
        <dbReference type="Rhea" id="RHEA:13509"/>
        <dbReference type="ChEBI" id="CHEBI:15378"/>
        <dbReference type="ChEBI" id="CHEBI:33019"/>
        <dbReference type="ChEBI" id="CHEBI:46398"/>
        <dbReference type="ChEBI" id="CHEBI:57705"/>
        <dbReference type="ChEBI" id="CHEBI:57776"/>
        <dbReference type="EC" id="2.7.7.23"/>
    </reaction>
</comment>
<dbReference type="Proteomes" id="UP000054408">
    <property type="component" value="Unassembled WGS sequence"/>
</dbReference>
<evidence type="ECO:0000256" key="1">
    <source>
        <dbReference type="ARBA" id="ARBA00005208"/>
    </source>
</evidence>
<dbReference type="CDD" id="cd04193">
    <property type="entry name" value="UDPGlcNAc_PPase"/>
    <property type="match status" value="1"/>
</dbReference>
<dbReference type="InterPro" id="IPR039741">
    <property type="entry name" value="UDP-sugar_pyrophosphorylase"/>
</dbReference>
<comment type="similarity">
    <text evidence="2">Belongs to the UDPGP type 1 family.</text>
</comment>
<dbReference type="eggNOG" id="KOG2388">
    <property type="taxonomic scope" value="Eukaryota"/>
</dbReference>
<dbReference type="AlphaFoldDB" id="A0A0L0D972"/>
<dbReference type="GO" id="GO:0003977">
    <property type="term" value="F:UDP-N-acetylglucosamine diphosphorylase activity"/>
    <property type="evidence" value="ECO:0007669"/>
    <property type="project" value="UniProtKB-EC"/>
</dbReference>
<dbReference type="PANTHER" id="PTHR11952">
    <property type="entry name" value="UDP- GLUCOSE PYROPHOSPHORYLASE"/>
    <property type="match status" value="1"/>
</dbReference>
<evidence type="ECO:0000256" key="4">
    <source>
        <dbReference type="ARBA" id="ARBA00022679"/>
    </source>
</evidence>
<evidence type="ECO:0000256" key="3">
    <source>
        <dbReference type="ARBA" id="ARBA00012457"/>
    </source>
</evidence>
<dbReference type="STRING" id="461836.A0A0L0D972"/>
<evidence type="ECO:0000313" key="7">
    <source>
        <dbReference type="EMBL" id="KNC48894.1"/>
    </source>
</evidence>
<evidence type="ECO:0000256" key="6">
    <source>
        <dbReference type="ARBA" id="ARBA00048493"/>
    </source>
</evidence>
<dbReference type="RefSeq" id="XP_013758312.1">
    <property type="nucleotide sequence ID" value="XM_013902858.1"/>
</dbReference>
<reference evidence="7 8" key="1">
    <citation type="submission" date="2010-05" db="EMBL/GenBank/DDBJ databases">
        <title>The Genome Sequence of Thecamonas trahens ATCC 50062.</title>
        <authorList>
            <consortium name="The Broad Institute Genome Sequencing Platform"/>
            <person name="Russ C."/>
            <person name="Cuomo C."/>
            <person name="Shea T."/>
            <person name="Young S.K."/>
            <person name="Zeng Q."/>
            <person name="Koehrsen M."/>
            <person name="Haas B."/>
            <person name="Borodovsky M."/>
            <person name="Guigo R."/>
            <person name="Alvarado L."/>
            <person name="Berlin A."/>
            <person name="Bochicchio J."/>
            <person name="Borenstein D."/>
            <person name="Chapman S."/>
            <person name="Chen Z."/>
            <person name="Freedman E."/>
            <person name="Gellesch M."/>
            <person name="Goldberg J."/>
            <person name="Griggs A."/>
            <person name="Gujja S."/>
            <person name="Heilman E."/>
            <person name="Heiman D."/>
            <person name="Hepburn T."/>
            <person name="Howarth C."/>
            <person name="Jen D."/>
            <person name="Larson L."/>
            <person name="Mehta T."/>
            <person name="Park D."/>
            <person name="Pearson M."/>
            <person name="Roberts A."/>
            <person name="Saif S."/>
            <person name="Shenoy N."/>
            <person name="Sisk P."/>
            <person name="Stolte C."/>
            <person name="Sykes S."/>
            <person name="Thomson T."/>
            <person name="Walk T."/>
            <person name="White J."/>
            <person name="Yandava C."/>
            <person name="Burger G."/>
            <person name="Gray M.W."/>
            <person name="Holland P.W.H."/>
            <person name="King N."/>
            <person name="Lang F.B.F."/>
            <person name="Roger A.J."/>
            <person name="Ruiz-Trillo I."/>
            <person name="Lander E."/>
            <person name="Nusbaum C."/>
        </authorList>
    </citation>
    <scope>NUCLEOTIDE SEQUENCE [LARGE SCALE GENOMIC DNA]</scope>
    <source>
        <strain evidence="7 8">ATCC 50062</strain>
    </source>
</reference>
<proteinExistence type="inferred from homology"/>
<dbReference type="InterPro" id="IPR002618">
    <property type="entry name" value="UDPGP_fam"/>
</dbReference>
<name>A0A0L0D972_THETB</name>
<dbReference type="SUPFAM" id="SSF53448">
    <property type="entry name" value="Nucleotide-diphospho-sugar transferases"/>
    <property type="match status" value="1"/>
</dbReference>
<dbReference type="Gene3D" id="3.90.550.10">
    <property type="entry name" value="Spore Coat Polysaccharide Biosynthesis Protein SpsA, Chain A"/>
    <property type="match status" value="1"/>
</dbReference>
<dbReference type="PANTHER" id="PTHR11952:SF2">
    <property type="entry name" value="LD24639P"/>
    <property type="match status" value="1"/>
</dbReference>
<organism evidence="7 8">
    <name type="scientific">Thecamonas trahens ATCC 50062</name>
    <dbReference type="NCBI Taxonomy" id="461836"/>
    <lineage>
        <taxon>Eukaryota</taxon>
        <taxon>Apusozoa</taxon>
        <taxon>Apusomonadida</taxon>
        <taxon>Apusomonadidae</taxon>
        <taxon>Thecamonas</taxon>
    </lineage>
</organism>
<sequence length="488" mass="51470">MADITELRTRFEAAGQAHVLRFYDTLDGEAQAALAGELAEVDLDVLARFHSRAMAACEETFSDPSAIAPLHAIEAEDAVGKDQLDTWWAGGLDAVAAGEVAAVLLAGGQGTRLGSSQPKGCYDIGAPSGKSLFQLQAERIAKVQALAAAKAGKPAGSVVIPWYIMTSAPTDAPTQAFFTDNEWFGLAQDQIMFFQQGTLPCLTVDGKLILESAGKLARAPDGNGGIYEALDKRGVLADMEARGVKYVHTYCVDNCLAKVADPVFIGYCVAAGVGVGVKVIPKLEPAEKVGVLALRDGVTHVLEYSELPKELAEERTDDGSLVYSAANIVNHFYTVDFLKATASTYLHDMVHHVAHKKIPHVSDDGSETIKPTSNTGIKLELFIFDVFPSAGDSLAILQGARARDFSPLKNAPGTGSDCPETARMALAELHASWFADAGGALSAQPSLDALFEIAPAVSYAGEGLEAFSGVAVDLPYVIDEADPTLNSA</sequence>
<dbReference type="EC" id="2.7.7.23" evidence="3"/>
<dbReference type="InterPro" id="IPR029044">
    <property type="entry name" value="Nucleotide-diphossugar_trans"/>
</dbReference>
<evidence type="ECO:0000256" key="2">
    <source>
        <dbReference type="ARBA" id="ARBA00010401"/>
    </source>
</evidence>
<evidence type="ECO:0000313" key="8">
    <source>
        <dbReference type="Proteomes" id="UP000054408"/>
    </source>
</evidence>
<gene>
    <name evidence="7" type="ORF">AMSG_04638</name>
</gene>
<evidence type="ECO:0000256" key="5">
    <source>
        <dbReference type="ARBA" id="ARBA00022695"/>
    </source>
</evidence>